<dbReference type="PROSITE" id="PS51462">
    <property type="entry name" value="NUDIX"/>
    <property type="match status" value="1"/>
</dbReference>
<dbReference type="KEGG" id="puo:RZN69_21205"/>
<dbReference type="InterPro" id="IPR015797">
    <property type="entry name" value="NUDIX_hydrolase-like_dom_sf"/>
</dbReference>
<dbReference type="Gene3D" id="3.90.79.10">
    <property type="entry name" value="Nucleoside Triphosphate Pyrophosphohydrolase"/>
    <property type="match status" value="1"/>
</dbReference>
<reference evidence="4 5" key="1">
    <citation type="submission" date="2023-10" db="EMBL/GenBank/DDBJ databases">
        <title>Rubellicoccus peritrichatus gen. nov., sp. nov., isolated from an algae of coral reef tank.</title>
        <authorList>
            <person name="Luo J."/>
        </authorList>
    </citation>
    <scope>NUCLEOTIDE SEQUENCE [LARGE SCALE GENOMIC DNA]</scope>
    <source>
        <strain evidence="4 5">CR14</strain>
    </source>
</reference>
<feature type="domain" description="Nudix hydrolase" evidence="3">
    <location>
        <begin position="3"/>
        <end position="141"/>
    </location>
</feature>
<dbReference type="Proteomes" id="UP001304300">
    <property type="component" value="Chromosome"/>
</dbReference>
<sequence>MKSVRSAARALIIQDGKLLTIEMQRGNEPVFYILPGGGQVHGETLEATLKRECLEEIGIAPVMGPIAYVREYIGRNHTFKEAHKDFHQIEVVFRCSLPNGETKVGIDMDKNQIGVRWIPLDELEQLDFFPAVLKEYINNGEVAIDREYLGDIN</sequence>
<evidence type="ECO:0000256" key="1">
    <source>
        <dbReference type="ARBA" id="ARBA00001946"/>
    </source>
</evidence>
<keyword evidence="5" id="KW-1185">Reference proteome</keyword>
<dbReference type="EMBL" id="CP136920">
    <property type="protein sequence ID" value="WOO41146.1"/>
    <property type="molecule type" value="Genomic_DNA"/>
</dbReference>
<dbReference type="Pfam" id="PF00293">
    <property type="entry name" value="NUDIX"/>
    <property type="match status" value="1"/>
</dbReference>
<accession>A0AAQ3QTB4</accession>
<evidence type="ECO:0000313" key="4">
    <source>
        <dbReference type="EMBL" id="WOO41146.1"/>
    </source>
</evidence>
<evidence type="ECO:0000256" key="2">
    <source>
        <dbReference type="ARBA" id="ARBA00022801"/>
    </source>
</evidence>
<evidence type="ECO:0000313" key="5">
    <source>
        <dbReference type="Proteomes" id="UP001304300"/>
    </source>
</evidence>
<dbReference type="CDD" id="cd18880">
    <property type="entry name" value="NUDIX_ADPRase"/>
    <property type="match status" value="1"/>
</dbReference>
<gene>
    <name evidence="4" type="ORF">RZN69_21205</name>
</gene>
<organism evidence="4 5">
    <name type="scientific">Rubellicoccus peritrichatus</name>
    <dbReference type="NCBI Taxonomy" id="3080537"/>
    <lineage>
        <taxon>Bacteria</taxon>
        <taxon>Pseudomonadati</taxon>
        <taxon>Verrucomicrobiota</taxon>
        <taxon>Opitutia</taxon>
        <taxon>Puniceicoccales</taxon>
        <taxon>Cerasicoccaceae</taxon>
        <taxon>Rubellicoccus</taxon>
    </lineage>
</organism>
<dbReference type="RefSeq" id="WP_317833553.1">
    <property type="nucleotide sequence ID" value="NZ_CP136920.1"/>
</dbReference>
<name>A0AAQ3QTB4_9BACT</name>
<dbReference type="InterPro" id="IPR000086">
    <property type="entry name" value="NUDIX_hydrolase_dom"/>
</dbReference>
<evidence type="ECO:0000259" key="3">
    <source>
        <dbReference type="PROSITE" id="PS51462"/>
    </source>
</evidence>
<dbReference type="AlphaFoldDB" id="A0AAQ3QTB4"/>
<keyword evidence="2" id="KW-0378">Hydrolase</keyword>
<dbReference type="GO" id="GO:0016787">
    <property type="term" value="F:hydrolase activity"/>
    <property type="evidence" value="ECO:0007669"/>
    <property type="project" value="UniProtKB-KW"/>
</dbReference>
<protein>
    <submittedName>
        <fullName evidence="4">NUDIX domain-containing protein</fullName>
    </submittedName>
</protein>
<dbReference type="SUPFAM" id="SSF55811">
    <property type="entry name" value="Nudix"/>
    <property type="match status" value="1"/>
</dbReference>
<dbReference type="PANTHER" id="PTHR43046:SF14">
    <property type="entry name" value="MUTT_NUDIX FAMILY PROTEIN"/>
    <property type="match status" value="1"/>
</dbReference>
<proteinExistence type="predicted"/>
<comment type="cofactor">
    <cofactor evidence="1">
        <name>Mg(2+)</name>
        <dbReference type="ChEBI" id="CHEBI:18420"/>
    </cofactor>
</comment>
<dbReference type="PANTHER" id="PTHR43046">
    <property type="entry name" value="GDP-MANNOSE MANNOSYL HYDROLASE"/>
    <property type="match status" value="1"/>
</dbReference>